<organism evidence="2 3">
    <name type="scientific">Echinococcus multilocularis</name>
    <name type="common">Fox tapeworm</name>
    <dbReference type="NCBI Taxonomy" id="6211"/>
    <lineage>
        <taxon>Eukaryota</taxon>
        <taxon>Metazoa</taxon>
        <taxon>Spiralia</taxon>
        <taxon>Lophotrochozoa</taxon>
        <taxon>Platyhelminthes</taxon>
        <taxon>Cestoda</taxon>
        <taxon>Eucestoda</taxon>
        <taxon>Cyclophyllidea</taxon>
        <taxon>Taeniidae</taxon>
        <taxon>Echinococcus</taxon>
    </lineage>
</organism>
<reference evidence="2" key="2">
    <citation type="submission" date="2015-11" db="EMBL/GenBank/DDBJ databases">
        <authorList>
            <person name="Zhang Y."/>
            <person name="Guo Z."/>
        </authorList>
    </citation>
    <scope>NUCLEOTIDE SEQUENCE</scope>
</reference>
<feature type="region of interest" description="Disordered" evidence="1">
    <location>
        <begin position="70"/>
        <end position="137"/>
    </location>
</feature>
<accession>A0A087W0G1</accession>
<evidence type="ECO:0000313" key="3">
    <source>
        <dbReference type="Proteomes" id="UP000017246"/>
    </source>
</evidence>
<feature type="compositionally biased region" description="Basic and acidic residues" evidence="1">
    <location>
        <begin position="120"/>
        <end position="137"/>
    </location>
</feature>
<protein>
    <submittedName>
        <fullName evidence="2">Expressed conserved protein</fullName>
    </submittedName>
</protein>
<dbReference type="OrthoDB" id="6281797at2759"/>
<name>A0A087W0G1_ECHMU</name>
<sequence length="137" mass="15210">MRLQDLKFLKKKPPPNKETTQLLINRVQNFLQAAESSEAPKDFENPDNTQQYIELDLFILKGFDESNSGLVLPVDTASESSGSSSSSTTSSSDASDVEETSTNERLPDPEKLRPSKRPKIKELDCVFNADDKRGTTS</sequence>
<feature type="region of interest" description="Disordered" evidence="1">
    <location>
        <begin position="1"/>
        <end position="21"/>
    </location>
</feature>
<reference evidence="2" key="1">
    <citation type="journal article" date="2013" name="Nature">
        <title>The genomes of four tapeworm species reveal adaptations to parasitism.</title>
        <authorList>
            <person name="Tsai I.J."/>
            <person name="Zarowiecki M."/>
            <person name="Holroyd N."/>
            <person name="Garciarrubio A."/>
            <person name="Sanchez-Flores A."/>
            <person name="Brooks K.L."/>
            <person name="Tracey A."/>
            <person name="Bobes R.J."/>
            <person name="Fragoso G."/>
            <person name="Sciutto E."/>
            <person name="Aslett M."/>
            <person name="Beasley H."/>
            <person name="Bennett H.M."/>
            <person name="Cai J."/>
            <person name="Camicia F."/>
            <person name="Clark R."/>
            <person name="Cucher M."/>
            <person name="De Silva N."/>
            <person name="Day T.A."/>
            <person name="Deplazes P."/>
            <person name="Estrada K."/>
            <person name="Fernandez C."/>
            <person name="Holland P.W."/>
            <person name="Hou J."/>
            <person name="Hu S."/>
            <person name="Huckvale T."/>
            <person name="Hung S.S."/>
            <person name="Kamenetzky L."/>
            <person name="Keane J.A."/>
            <person name="Kiss F."/>
            <person name="Koziol U."/>
            <person name="Lambert O."/>
            <person name="Liu K."/>
            <person name="Luo X."/>
            <person name="Luo Y."/>
            <person name="Macchiaroli N."/>
            <person name="Nichol S."/>
            <person name="Paps J."/>
            <person name="Parkinson J."/>
            <person name="Pouchkina-Stantcheva N."/>
            <person name="Riddiford N."/>
            <person name="Rosenzvit M."/>
            <person name="Salinas G."/>
            <person name="Wasmuth J.D."/>
            <person name="Zamanian M."/>
            <person name="Zheng Y."/>
            <person name="Cai X."/>
            <person name="Soberon X."/>
            <person name="Olson P.D."/>
            <person name="Laclette J.P."/>
            <person name="Brehm K."/>
            <person name="Berriman M."/>
            <person name="Garciarrubio A."/>
            <person name="Bobes R.J."/>
            <person name="Fragoso G."/>
            <person name="Sanchez-Flores A."/>
            <person name="Estrada K."/>
            <person name="Cevallos M.A."/>
            <person name="Morett E."/>
            <person name="Gonzalez V."/>
            <person name="Portillo T."/>
            <person name="Ochoa-Leyva A."/>
            <person name="Jose M.V."/>
            <person name="Sciutto E."/>
            <person name="Landa A."/>
            <person name="Jimenez L."/>
            <person name="Valdes V."/>
            <person name="Carrero J.C."/>
            <person name="Larralde C."/>
            <person name="Morales-Montor J."/>
            <person name="Limon-Lason J."/>
            <person name="Soberon X."/>
            <person name="Laclette J.P."/>
        </authorList>
    </citation>
    <scope>NUCLEOTIDE SEQUENCE [LARGE SCALE GENOMIC DNA]</scope>
</reference>
<dbReference type="EMBL" id="LN902844">
    <property type="protein sequence ID" value="CDI98095.1"/>
    <property type="molecule type" value="Genomic_DNA"/>
</dbReference>
<feature type="compositionally biased region" description="Low complexity" evidence="1">
    <location>
        <begin position="74"/>
        <end position="94"/>
    </location>
</feature>
<keyword evidence="3" id="KW-1185">Reference proteome</keyword>
<dbReference type="Proteomes" id="UP000017246">
    <property type="component" value="Unassembled WGS sequence"/>
</dbReference>
<gene>
    <name evidence="2" type="ORF">EmuJ_000192200</name>
</gene>
<proteinExistence type="predicted"/>
<dbReference type="AlphaFoldDB" id="A0A087W0G1"/>
<evidence type="ECO:0000256" key="1">
    <source>
        <dbReference type="SAM" id="MobiDB-lite"/>
    </source>
</evidence>
<evidence type="ECO:0000313" key="2">
    <source>
        <dbReference type="EMBL" id="CDI98095.1"/>
    </source>
</evidence>
<dbReference type="OMA" id="FENPDNT"/>